<reference evidence="2 3" key="1">
    <citation type="submission" date="2018-11" db="EMBL/GenBank/DDBJ databases">
        <authorList>
            <consortium name="Pathogen Informatics"/>
        </authorList>
    </citation>
    <scope>NUCLEOTIDE SEQUENCE [LARGE SCALE GENOMIC DNA]</scope>
</reference>
<evidence type="ECO:0000313" key="3">
    <source>
        <dbReference type="Proteomes" id="UP000050761"/>
    </source>
</evidence>
<feature type="region of interest" description="Disordered" evidence="1">
    <location>
        <begin position="407"/>
        <end position="587"/>
    </location>
</feature>
<proteinExistence type="predicted"/>
<organism evidence="2">
    <name type="scientific">Heligmosomoides polygyrus</name>
    <name type="common">Parasitic roundworm</name>
    <dbReference type="NCBI Taxonomy" id="6339"/>
    <lineage>
        <taxon>Eukaryota</taxon>
        <taxon>Metazoa</taxon>
        <taxon>Ecdysozoa</taxon>
        <taxon>Nematoda</taxon>
        <taxon>Chromadorea</taxon>
        <taxon>Rhabditida</taxon>
        <taxon>Rhabditina</taxon>
        <taxon>Rhabditomorpha</taxon>
        <taxon>Strongyloidea</taxon>
        <taxon>Heligmosomidae</taxon>
        <taxon>Heligmosomoides</taxon>
    </lineage>
</organism>
<sequence>MVPRLPPSGLYTEDGHLFHHINGQPLSKDEIERLREHNVPYQSRSRFTAVEDEQIRKNWARFAEKHGLDYDKAANYAGVPGYTAIIYLTALLAKFDDGLEYYSTQQFSMDKPKLRIQRTLAMKHTEYPNGKAFERVVSKHIRRHRLESEEQYDTLVPFQTIAQEMVYSVDKVKDAWHVVLRSLQENCIQQQEDGKTSKQAWSGALNAVMESAPPISCEDYSKFLRILSDATPSGPLYGTFRWFHGLFLGSLCPMKLGSDIFEGMELGLAAPAYVCDNYFISITRLKEEGIVGFHAAGDDELMYLFDKTRYIMWRVNNLIFRRLKMHYTLKERIHILSLAYDYQFEFSSEHQGRIGRSAEKTDSPLRYLLKVVSKDVLAMFPEKKNNSELIRQRDLETAMTFMDYEVDPELSSSESEGGSSGGDTQRRWPNVDNSHELPSATGREPQYSTSFENSDPPCSRAEKKSNSVVPEDTCVVEESELVSRKRKRMKAIDAATPADHTVCENQPSPEEVPPKKRRGKRKRAADDPQTSEEQERNAENAGDFPSNSVRNSKSDGTETLDVGGTLNDRDHTRLHASQRQRLPYSRE</sequence>
<dbReference type="WBParaSite" id="HPBE_0001774501-mRNA-1">
    <property type="protein sequence ID" value="HPBE_0001774501-mRNA-1"/>
    <property type="gene ID" value="HPBE_0001774501"/>
</dbReference>
<dbReference type="Proteomes" id="UP000050761">
    <property type="component" value="Unassembled WGS sequence"/>
</dbReference>
<accession>A0A3P8BUY8</accession>
<evidence type="ECO:0000313" key="4">
    <source>
        <dbReference type="WBParaSite" id="HPBE_0001774501-mRNA-1"/>
    </source>
</evidence>
<dbReference type="AlphaFoldDB" id="A0A3P8BUY8"/>
<name>A0A3P8BUY8_HELPZ</name>
<evidence type="ECO:0000256" key="1">
    <source>
        <dbReference type="SAM" id="MobiDB-lite"/>
    </source>
</evidence>
<reference evidence="4" key="2">
    <citation type="submission" date="2019-09" db="UniProtKB">
        <authorList>
            <consortium name="WormBaseParasite"/>
        </authorList>
    </citation>
    <scope>IDENTIFICATION</scope>
</reference>
<protein>
    <submittedName>
        <fullName evidence="4">FERM domain-containing protein</fullName>
    </submittedName>
</protein>
<gene>
    <name evidence="2" type="ORF">HPBE_LOCUS17744</name>
</gene>
<dbReference type="EMBL" id="UZAH01030236">
    <property type="protein sequence ID" value="VDP09794.1"/>
    <property type="molecule type" value="Genomic_DNA"/>
</dbReference>
<keyword evidence="3" id="KW-1185">Reference proteome</keyword>
<dbReference type="OrthoDB" id="5859745at2759"/>
<evidence type="ECO:0000313" key="2">
    <source>
        <dbReference type="EMBL" id="VDP09794.1"/>
    </source>
</evidence>